<dbReference type="InterPro" id="IPR024455">
    <property type="entry name" value="Phage_capsid"/>
</dbReference>
<organism evidence="3 4">
    <name type="scientific">Actinomyces urogenitalis DORA_12</name>
    <dbReference type="NCBI Taxonomy" id="1403939"/>
    <lineage>
        <taxon>Bacteria</taxon>
        <taxon>Bacillati</taxon>
        <taxon>Actinomycetota</taxon>
        <taxon>Actinomycetes</taxon>
        <taxon>Actinomycetales</taxon>
        <taxon>Actinomycetaceae</taxon>
        <taxon>Actinomyces</taxon>
    </lineage>
</organism>
<dbReference type="NCBIfam" id="TIGR01554">
    <property type="entry name" value="major_cap_HK97"/>
    <property type="match status" value="1"/>
</dbReference>
<evidence type="ECO:0000256" key="1">
    <source>
        <dbReference type="ARBA" id="ARBA00004328"/>
    </source>
</evidence>
<comment type="subcellular location">
    <subcellularLocation>
        <location evidence="1">Virion</location>
    </subcellularLocation>
</comment>
<evidence type="ECO:0000259" key="2">
    <source>
        <dbReference type="Pfam" id="PF05065"/>
    </source>
</evidence>
<dbReference type="Proteomes" id="UP000018852">
    <property type="component" value="Unassembled WGS sequence"/>
</dbReference>
<protein>
    <submittedName>
        <fullName evidence="3">Phage major capsid protein, HK97 family</fullName>
    </submittedName>
</protein>
<proteinExistence type="predicted"/>
<comment type="caution">
    <text evidence="3">The sequence shown here is derived from an EMBL/GenBank/DDBJ whole genome shotgun (WGS) entry which is preliminary data.</text>
</comment>
<gene>
    <name evidence="3" type="ORF">Q605_AUC00796G0001</name>
</gene>
<dbReference type="InterPro" id="IPR054612">
    <property type="entry name" value="Phage_capsid-like_C"/>
</dbReference>
<feature type="domain" description="Phage capsid-like C-terminal" evidence="2">
    <location>
        <begin position="19"/>
        <end position="199"/>
    </location>
</feature>
<dbReference type="AlphaFoldDB" id="W1VDE7"/>
<dbReference type="Gene3D" id="3.30.2400.10">
    <property type="entry name" value="Major capsid protein gp5"/>
    <property type="match status" value="1"/>
</dbReference>
<dbReference type="Gene3D" id="3.30.2320.10">
    <property type="entry name" value="hypothetical protein PF0899 domain"/>
    <property type="match status" value="1"/>
</dbReference>
<dbReference type="EMBL" id="AZLV01000796">
    <property type="protein sequence ID" value="ETJ03746.1"/>
    <property type="molecule type" value="Genomic_DNA"/>
</dbReference>
<evidence type="ECO:0000313" key="4">
    <source>
        <dbReference type="Proteomes" id="UP000018852"/>
    </source>
</evidence>
<dbReference type="Pfam" id="PF05065">
    <property type="entry name" value="Phage_capsid"/>
    <property type="match status" value="1"/>
</dbReference>
<feature type="non-terminal residue" evidence="3">
    <location>
        <position position="209"/>
    </location>
</feature>
<sequence>MPVTPSTMTTTAPQPKAWLPDEVGPVVIQPVAAESVAISVLGHTSAPGSVDAFRVPIVTGDPAASWVAEGQEITVSASELGETGDYFHKVAGITVISSEMAQDASPDIAQQVGAGLGRDIARKIDAAFFGKRADTTLAPKGLGDLTSTGTVTAGAHWTNTDPFVQAIYQAGAVGATLAAFVAHPADALALAQIKDQTGSQRPLLGNDPT</sequence>
<reference evidence="3 4" key="1">
    <citation type="submission" date="2013-12" db="EMBL/GenBank/DDBJ databases">
        <title>A Varibaculum cambriense genome reconstructed from a premature infant gut community with otherwise low bacterial novelty that shifts toward anaerobic metabolism during the third week of life.</title>
        <authorList>
            <person name="Brown C.T."/>
            <person name="Sharon I."/>
            <person name="Thomas B.C."/>
            <person name="Castelle C.J."/>
            <person name="Morowitz M.J."/>
            <person name="Banfield J.F."/>
        </authorList>
    </citation>
    <scope>NUCLEOTIDE SEQUENCE [LARGE SCALE GENOMIC DNA]</scope>
    <source>
        <strain evidence="4">DORA_12</strain>
    </source>
</reference>
<accession>W1VDE7</accession>
<dbReference type="SUPFAM" id="SSF56563">
    <property type="entry name" value="Major capsid protein gp5"/>
    <property type="match status" value="1"/>
</dbReference>
<evidence type="ECO:0000313" key="3">
    <source>
        <dbReference type="EMBL" id="ETJ03746.1"/>
    </source>
</evidence>
<name>W1VDE7_9ACTO</name>